<feature type="region of interest" description="Disordered" evidence="1">
    <location>
        <begin position="78"/>
        <end position="122"/>
    </location>
</feature>
<feature type="region of interest" description="Disordered" evidence="1">
    <location>
        <begin position="690"/>
        <end position="709"/>
    </location>
</feature>
<keyword evidence="3" id="KW-1185">Reference proteome</keyword>
<feature type="region of interest" description="Disordered" evidence="1">
    <location>
        <begin position="1"/>
        <end position="37"/>
    </location>
</feature>
<evidence type="ECO:0000313" key="2">
    <source>
        <dbReference type="EMBL" id="KAK2943061.1"/>
    </source>
</evidence>
<dbReference type="EMBL" id="JARBJD010000366">
    <property type="protein sequence ID" value="KAK2943061.1"/>
    <property type="molecule type" value="Genomic_DNA"/>
</dbReference>
<reference evidence="2 3" key="1">
    <citation type="journal article" date="2022" name="bioRxiv">
        <title>Genomics of Preaxostyla Flagellates Illuminates Evolutionary Transitions and the Path Towards Mitochondrial Loss.</title>
        <authorList>
            <person name="Novak L.V.F."/>
            <person name="Treitli S.C."/>
            <person name="Pyrih J."/>
            <person name="Halakuc P."/>
            <person name="Pipaliya S.V."/>
            <person name="Vacek V."/>
            <person name="Brzon O."/>
            <person name="Soukal P."/>
            <person name="Eme L."/>
            <person name="Dacks J.B."/>
            <person name="Karnkowska A."/>
            <person name="Elias M."/>
            <person name="Hampl V."/>
        </authorList>
    </citation>
    <scope>NUCLEOTIDE SEQUENCE [LARGE SCALE GENOMIC DNA]</scope>
    <source>
        <strain evidence="2">NAU3</strain>
        <tissue evidence="2">Gut</tissue>
    </source>
</reference>
<dbReference type="Proteomes" id="UP001281761">
    <property type="component" value="Unassembled WGS sequence"/>
</dbReference>
<feature type="compositionally biased region" description="Polar residues" evidence="1">
    <location>
        <begin position="574"/>
        <end position="585"/>
    </location>
</feature>
<feature type="compositionally biased region" description="Basic and acidic residues" evidence="1">
    <location>
        <begin position="97"/>
        <end position="111"/>
    </location>
</feature>
<name>A0ABQ9WXB2_9EUKA</name>
<feature type="compositionally biased region" description="Polar residues" evidence="1">
    <location>
        <begin position="1"/>
        <end position="27"/>
    </location>
</feature>
<organism evidence="2 3">
    <name type="scientific">Blattamonas nauphoetae</name>
    <dbReference type="NCBI Taxonomy" id="2049346"/>
    <lineage>
        <taxon>Eukaryota</taxon>
        <taxon>Metamonada</taxon>
        <taxon>Preaxostyla</taxon>
        <taxon>Oxymonadida</taxon>
        <taxon>Blattamonas</taxon>
    </lineage>
</organism>
<gene>
    <name evidence="2" type="ORF">BLNAU_22035</name>
</gene>
<comment type="caution">
    <text evidence="2">The sequence shown here is derived from an EMBL/GenBank/DDBJ whole genome shotgun (WGS) entry which is preliminary data.</text>
</comment>
<feature type="compositionally biased region" description="Basic and acidic residues" evidence="1">
    <location>
        <begin position="201"/>
        <end position="212"/>
    </location>
</feature>
<feature type="region of interest" description="Disordered" evidence="1">
    <location>
        <begin position="574"/>
        <end position="606"/>
    </location>
</feature>
<proteinExistence type="predicted"/>
<feature type="region of interest" description="Disordered" evidence="1">
    <location>
        <begin position="162"/>
        <end position="237"/>
    </location>
</feature>
<evidence type="ECO:0000256" key="1">
    <source>
        <dbReference type="SAM" id="MobiDB-lite"/>
    </source>
</evidence>
<feature type="compositionally biased region" description="Basic residues" evidence="1">
    <location>
        <begin position="213"/>
        <end position="224"/>
    </location>
</feature>
<protein>
    <submittedName>
        <fullName evidence="2">Uncharacterized protein</fullName>
    </submittedName>
</protein>
<sequence length="709" mass="77515">MEIDSTELQSLFSTPTHQQALPTSDDTLPQPDQEFSISPITSSITPALCAMLLTILLRQNVSTAVLHGFASLTKLDKTRVRGPSDRSKGRNGKSKGKGKDRSTLSEEKTFDQDTFFDPVKPSHQIIVEPQDNQEIDESYLLDHDSFSDSDKRHDSVTGDSDFVLARTSSGRTRLRRAQPSVGKGTDKPIQKRKRKTSTKSKSSEQSEDEKAKPKEKKKRGRPRKNPLPQPKENADILTKWKLVPGATAPSDPSQIGLSKQKSGTVSIGFHRPGGYGTMGQYVGQMEGLVPVREMMVHGNGVWGGVNSMIGAKTAKDDELQLGKIERKQEIDLTEAQRRVALWQQIQTEELLGERGEKRRDNPNVFRGVLLMGNNYSTGLGSGMGSGARGPNWVGKGPRFPVNKERTGWQQRLAQQQGLVHPLPPSMLPPPPSIVQRQPSQPIQQPQIITASGMQALPAHTMSRLPQLPPPNFPPPAQPFTSTGLAVPSTHISSTRPNVAKKANASAAQASFHQSTSLPSPLTATLLHFRSQPLAVPVIPTPSETTSPTPPTPITPIPVHASPIPFLLENERTSYSGASNPLSIRQNYPDPLRPHPQPIRPSQPFQYGSVPSYNPQQRAGDTRPMEFEPRSTQNLQGIHFNTTHRQSAQNAGTWAAAEEGLRAAVSSNLNPSPFNLTLAWQAGLRGDDVERRMTKSNEKDVGQTDPSVGS</sequence>
<evidence type="ECO:0000313" key="3">
    <source>
        <dbReference type="Proteomes" id="UP001281761"/>
    </source>
</evidence>
<accession>A0ABQ9WXB2</accession>
<feature type="compositionally biased region" description="Basic and acidic residues" evidence="1">
    <location>
        <begin position="78"/>
        <end position="88"/>
    </location>
</feature>
<feature type="compositionally biased region" description="Basic and acidic residues" evidence="1">
    <location>
        <begin position="690"/>
        <end position="701"/>
    </location>
</feature>